<evidence type="ECO:0000256" key="1">
    <source>
        <dbReference type="SAM" id="MobiDB-lite"/>
    </source>
</evidence>
<feature type="non-terminal residue" evidence="3">
    <location>
        <position position="1"/>
    </location>
</feature>
<keyword evidence="2" id="KW-1185">Reference proteome</keyword>
<gene>
    <name evidence="3" type="primary">LOC110990734</name>
</gene>
<dbReference type="PANTHER" id="PTHR47331:SF6">
    <property type="entry name" value="DOUBLECORTIN DOMAIN-CONTAINING PROTEIN"/>
    <property type="match status" value="1"/>
</dbReference>
<protein>
    <submittedName>
        <fullName evidence="3">Uncharacterized protein LOC110990734</fullName>
    </submittedName>
</protein>
<dbReference type="Proteomes" id="UP000694845">
    <property type="component" value="Unplaced"/>
</dbReference>
<reference evidence="3" key="1">
    <citation type="submission" date="2025-08" db="UniProtKB">
        <authorList>
            <consortium name="RefSeq"/>
        </authorList>
    </citation>
    <scope>IDENTIFICATION</scope>
</reference>
<feature type="compositionally biased region" description="Basic and acidic residues" evidence="1">
    <location>
        <begin position="216"/>
        <end position="225"/>
    </location>
</feature>
<dbReference type="OMA" id="ECENNIQ"/>
<feature type="compositionally biased region" description="Polar residues" evidence="1">
    <location>
        <begin position="226"/>
        <end position="238"/>
    </location>
</feature>
<dbReference type="OrthoDB" id="8932879at2759"/>
<evidence type="ECO:0000313" key="2">
    <source>
        <dbReference type="Proteomes" id="UP000694845"/>
    </source>
</evidence>
<proteinExistence type="predicted"/>
<feature type="region of interest" description="Disordered" evidence="1">
    <location>
        <begin position="216"/>
        <end position="238"/>
    </location>
</feature>
<organism evidence="2 3">
    <name type="scientific">Acanthaster planci</name>
    <name type="common">Crown-of-thorns starfish</name>
    <dbReference type="NCBI Taxonomy" id="133434"/>
    <lineage>
        <taxon>Eukaryota</taxon>
        <taxon>Metazoa</taxon>
        <taxon>Echinodermata</taxon>
        <taxon>Eleutherozoa</taxon>
        <taxon>Asterozoa</taxon>
        <taxon>Asteroidea</taxon>
        <taxon>Valvatacea</taxon>
        <taxon>Valvatida</taxon>
        <taxon>Acanthasteridae</taxon>
        <taxon>Acanthaster</taxon>
    </lineage>
</organism>
<name>A0A8B8A1A2_ACAPL</name>
<sequence>KYGGPEAIEQDLQRRIEDFPKLSQRDNDKLLQYGHLLMEIEYVKDGGNCPGLLHLDSGRGLRRLVQKLPYNLQEKWLMEGARYKEKHQVTFPPFKVFSEFVRYQAKVRNDPSLTMPHDLKQHDMQKRAVNVRATEVKTVIQPQDGERCPIHKKNHPILKCRAFLAKSPPEKKAVLKEHRLCFRCCQPHHAARECKASVKCDSCGSKRHMTILHHDQHSEPVDKPQEPNSQPTLSQPQITSACSKVRGTTCSSGKSRAKIVPVLVKSKKDQSTCVKTYAIIDEQSNKTLATHQLLDKFNIDYREVHYTLRTCSGEESAHGRWADDFIVQDIRGTVSLDLPVVTECSLIPDFKDEIPSPDVARAYDHLKGIDIPEIDQNCTATLLIGRDVLEAHHVLEQRIGPLGAPFAQKMKLGWVIIGEVCLRGVHTGDGHRDKIVSLRTQVLSTGRPTFLEQCPNEFHVKHLFDNEADGVSLSIEEKQFVDLMEKEGNLQHGKWTAPLPFKEPRVRLPNNRQQALKRAQIL</sequence>
<dbReference type="GeneID" id="110990734"/>
<accession>A0A8B8A1A2</accession>
<dbReference type="KEGG" id="aplc:110990734"/>
<dbReference type="RefSeq" id="XP_022111523.1">
    <property type="nucleotide sequence ID" value="XM_022255831.1"/>
</dbReference>
<evidence type="ECO:0000313" key="3">
    <source>
        <dbReference type="RefSeq" id="XP_022111523.1"/>
    </source>
</evidence>
<dbReference type="PANTHER" id="PTHR47331">
    <property type="entry name" value="PHD-TYPE DOMAIN-CONTAINING PROTEIN"/>
    <property type="match status" value="1"/>
</dbReference>
<dbReference type="AlphaFoldDB" id="A0A8B8A1A2"/>